<protein>
    <submittedName>
        <fullName evidence="2">Voltage-dependent T-type calcium channel alpha-1 subunit isoform D</fullName>
    </submittedName>
</protein>
<proteinExistence type="predicted"/>
<reference evidence="2" key="1">
    <citation type="journal article" date="2023" name="PLoS Negl. Trop. Dis.">
        <title>A genome sequence for Biomphalaria pfeifferi, the major vector snail for the human-infecting parasite Schistosoma mansoni.</title>
        <authorList>
            <person name="Bu L."/>
            <person name="Lu L."/>
            <person name="Laidemitt M.R."/>
            <person name="Zhang S.M."/>
            <person name="Mutuku M."/>
            <person name="Mkoji G."/>
            <person name="Steinauer M."/>
            <person name="Loker E.S."/>
        </authorList>
    </citation>
    <scope>NUCLEOTIDE SEQUENCE</scope>
    <source>
        <strain evidence="2">KasaAsao</strain>
    </source>
</reference>
<comment type="caution">
    <text evidence="2">The sequence shown here is derived from an EMBL/GenBank/DDBJ whole genome shotgun (WGS) entry which is preliminary data.</text>
</comment>
<evidence type="ECO:0000313" key="2">
    <source>
        <dbReference type="EMBL" id="KAK0041674.1"/>
    </source>
</evidence>
<keyword evidence="3" id="KW-1185">Reference proteome</keyword>
<evidence type="ECO:0000256" key="1">
    <source>
        <dbReference type="SAM" id="MobiDB-lite"/>
    </source>
</evidence>
<evidence type="ECO:0000313" key="3">
    <source>
        <dbReference type="Proteomes" id="UP001233172"/>
    </source>
</evidence>
<dbReference type="Proteomes" id="UP001233172">
    <property type="component" value="Unassembled WGS sequence"/>
</dbReference>
<accession>A0AAD8EWT9</accession>
<name>A0AAD8EWT9_BIOPF</name>
<dbReference type="EMBL" id="JASAOG010000265">
    <property type="protein sequence ID" value="KAK0041674.1"/>
    <property type="molecule type" value="Genomic_DNA"/>
</dbReference>
<feature type="compositionally biased region" description="Low complexity" evidence="1">
    <location>
        <begin position="108"/>
        <end position="119"/>
    </location>
</feature>
<feature type="compositionally biased region" description="Polar residues" evidence="1">
    <location>
        <begin position="68"/>
        <end position="86"/>
    </location>
</feature>
<organism evidence="2 3">
    <name type="scientific">Biomphalaria pfeifferi</name>
    <name type="common">Bloodfluke planorb</name>
    <name type="synonym">Freshwater snail</name>
    <dbReference type="NCBI Taxonomy" id="112525"/>
    <lineage>
        <taxon>Eukaryota</taxon>
        <taxon>Metazoa</taxon>
        <taxon>Spiralia</taxon>
        <taxon>Lophotrochozoa</taxon>
        <taxon>Mollusca</taxon>
        <taxon>Gastropoda</taxon>
        <taxon>Heterobranchia</taxon>
        <taxon>Euthyneura</taxon>
        <taxon>Panpulmonata</taxon>
        <taxon>Hygrophila</taxon>
        <taxon>Lymnaeoidea</taxon>
        <taxon>Planorbidae</taxon>
        <taxon>Biomphalaria</taxon>
    </lineage>
</organism>
<sequence>MAEESSGAGYMPVCVIVERAGDDSNNDTDTMASGAYTETDAPLSECAGASGHCEASAENADDAVLFQEVTNSSANNEQQNTNQSDTKPGDLDAEQGDVVQQGLEDTGPDQSQSQPVDQQNDGDQEEELLFPGFVPKTFYFLTQRNRLRFWCLRCITWPYPFHDISSK</sequence>
<gene>
    <name evidence="2" type="ORF">Bpfe_028870</name>
</gene>
<feature type="region of interest" description="Disordered" evidence="1">
    <location>
        <begin position="42"/>
        <end position="123"/>
    </location>
</feature>
<reference evidence="2" key="2">
    <citation type="submission" date="2023-04" db="EMBL/GenBank/DDBJ databases">
        <authorList>
            <person name="Bu L."/>
            <person name="Lu L."/>
            <person name="Laidemitt M.R."/>
            <person name="Zhang S.M."/>
            <person name="Mutuku M."/>
            <person name="Mkoji G."/>
            <person name="Steinauer M."/>
            <person name="Loker E.S."/>
        </authorList>
    </citation>
    <scope>NUCLEOTIDE SEQUENCE</scope>
    <source>
        <strain evidence="2">KasaAsao</strain>
        <tissue evidence="2">Whole Snail</tissue>
    </source>
</reference>
<dbReference type="AlphaFoldDB" id="A0AAD8EWT9"/>